<dbReference type="Proteomes" id="UP001054945">
    <property type="component" value="Unassembled WGS sequence"/>
</dbReference>
<comment type="caution">
    <text evidence="1">The sequence shown here is derived from an EMBL/GenBank/DDBJ whole genome shotgun (WGS) entry which is preliminary data.</text>
</comment>
<sequence length="128" mass="13773">MCGIFEAAELLITILLGDILEPPFLGDFGIPVPIRPLHQKGRVVNGTPPLCRSIGGSGVTKSDIQWLEAKATLKRMQFESADGFSNGSSDINHCTVSSIFGMQFNPRLGRLANDSTKLVDNSTKGPPF</sequence>
<evidence type="ECO:0000313" key="1">
    <source>
        <dbReference type="EMBL" id="GIY30327.1"/>
    </source>
</evidence>
<reference evidence="1 2" key="1">
    <citation type="submission" date="2021-06" db="EMBL/GenBank/DDBJ databases">
        <title>Caerostris extrusa draft genome.</title>
        <authorList>
            <person name="Kono N."/>
            <person name="Arakawa K."/>
        </authorList>
    </citation>
    <scope>NUCLEOTIDE SEQUENCE [LARGE SCALE GENOMIC DNA]</scope>
</reference>
<protein>
    <submittedName>
        <fullName evidence="1">Uncharacterized protein</fullName>
    </submittedName>
</protein>
<gene>
    <name evidence="1" type="ORF">CEXT_712031</name>
</gene>
<keyword evidence="2" id="KW-1185">Reference proteome</keyword>
<accession>A0AAV4SD62</accession>
<dbReference type="EMBL" id="BPLR01009211">
    <property type="protein sequence ID" value="GIY30327.1"/>
    <property type="molecule type" value="Genomic_DNA"/>
</dbReference>
<organism evidence="1 2">
    <name type="scientific">Caerostris extrusa</name>
    <name type="common">Bark spider</name>
    <name type="synonym">Caerostris bankana</name>
    <dbReference type="NCBI Taxonomy" id="172846"/>
    <lineage>
        <taxon>Eukaryota</taxon>
        <taxon>Metazoa</taxon>
        <taxon>Ecdysozoa</taxon>
        <taxon>Arthropoda</taxon>
        <taxon>Chelicerata</taxon>
        <taxon>Arachnida</taxon>
        <taxon>Araneae</taxon>
        <taxon>Araneomorphae</taxon>
        <taxon>Entelegynae</taxon>
        <taxon>Araneoidea</taxon>
        <taxon>Araneidae</taxon>
        <taxon>Caerostris</taxon>
    </lineage>
</organism>
<proteinExistence type="predicted"/>
<name>A0AAV4SD62_CAEEX</name>
<dbReference type="AlphaFoldDB" id="A0AAV4SD62"/>
<evidence type="ECO:0000313" key="2">
    <source>
        <dbReference type="Proteomes" id="UP001054945"/>
    </source>
</evidence>